<evidence type="ECO:0000313" key="2">
    <source>
        <dbReference type="EMBL" id="KAK9981097.1"/>
    </source>
</evidence>
<name>A0AAW2B7R9_CULAL</name>
<protein>
    <submittedName>
        <fullName evidence="2">Uncharacterized protein</fullName>
    </submittedName>
</protein>
<sequence length="124" mass="14023">MNSTDFFFFFFFLSLCHDDILYVTMALGYPVELQYRCCSGLCNPSPTSSPFCVGMTNWICPSIKMPQWLVLLPLLLILFVQSLPLPEARIGDPRLGNETELTPLSQLICQPVCDFVHNDKLVKG</sequence>
<evidence type="ECO:0000313" key="3">
    <source>
        <dbReference type="Proteomes" id="UP001479290"/>
    </source>
</evidence>
<keyword evidence="1" id="KW-0732">Signal</keyword>
<evidence type="ECO:0000256" key="1">
    <source>
        <dbReference type="SAM" id="SignalP"/>
    </source>
</evidence>
<accession>A0AAW2B7R9</accession>
<proteinExistence type="predicted"/>
<dbReference type="AlphaFoldDB" id="A0AAW2B7R9"/>
<dbReference type="Proteomes" id="UP001479290">
    <property type="component" value="Unassembled WGS sequence"/>
</dbReference>
<gene>
    <name evidence="2" type="ORF">ABG768_000664</name>
</gene>
<keyword evidence="3" id="KW-1185">Reference proteome</keyword>
<comment type="caution">
    <text evidence="2">The sequence shown here is derived from an EMBL/GenBank/DDBJ whole genome shotgun (WGS) entry which is preliminary data.</text>
</comment>
<dbReference type="EMBL" id="JAWDJR010000001">
    <property type="protein sequence ID" value="KAK9981097.1"/>
    <property type="molecule type" value="Genomic_DNA"/>
</dbReference>
<organism evidence="2 3">
    <name type="scientific">Culter alburnus</name>
    <name type="common">Topmouth culter</name>
    <dbReference type="NCBI Taxonomy" id="194366"/>
    <lineage>
        <taxon>Eukaryota</taxon>
        <taxon>Metazoa</taxon>
        <taxon>Chordata</taxon>
        <taxon>Craniata</taxon>
        <taxon>Vertebrata</taxon>
        <taxon>Euteleostomi</taxon>
        <taxon>Actinopterygii</taxon>
        <taxon>Neopterygii</taxon>
        <taxon>Teleostei</taxon>
        <taxon>Ostariophysi</taxon>
        <taxon>Cypriniformes</taxon>
        <taxon>Xenocyprididae</taxon>
        <taxon>Xenocypridinae</taxon>
        <taxon>Culter</taxon>
    </lineage>
</organism>
<feature type="chain" id="PRO_5043553700" evidence="1">
    <location>
        <begin position="19"/>
        <end position="124"/>
    </location>
</feature>
<reference evidence="2 3" key="1">
    <citation type="submission" date="2024-05" db="EMBL/GenBank/DDBJ databases">
        <title>A high-quality chromosomal-level genome assembly of Topmouth culter (Culter alburnus).</title>
        <authorList>
            <person name="Zhao H."/>
        </authorList>
    </citation>
    <scope>NUCLEOTIDE SEQUENCE [LARGE SCALE GENOMIC DNA]</scope>
    <source>
        <strain evidence="2">CATC2023</strain>
        <tissue evidence="2">Muscle</tissue>
    </source>
</reference>
<feature type="non-terminal residue" evidence="2">
    <location>
        <position position="124"/>
    </location>
</feature>
<feature type="signal peptide" evidence="1">
    <location>
        <begin position="1"/>
        <end position="18"/>
    </location>
</feature>